<dbReference type="InterPro" id="IPR036265">
    <property type="entry name" value="HIT-like_sf"/>
</dbReference>
<accession>A0A937J6F8</accession>
<evidence type="ECO:0000313" key="6">
    <source>
        <dbReference type="Proteomes" id="UP000705230"/>
    </source>
</evidence>
<name>A0A937J6F8_9GAMM</name>
<dbReference type="PANTHER" id="PTHR23089">
    <property type="entry name" value="HISTIDINE TRIAD HIT PROTEIN"/>
    <property type="match status" value="1"/>
</dbReference>
<reference evidence="5" key="1">
    <citation type="submission" date="2020-10" db="EMBL/GenBank/DDBJ databases">
        <title>Microbiome of the Black Sea water column analyzed by genome centric metagenomics.</title>
        <authorList>
            <person name="Cabello-Yeves P.J."/>
            <person name="Callieri C."/>
            <person name="Picazo A."/>
            <person name="Mehrshad M."/>
            <person name="Haro-Moreno J.M."/>
            <person name="Roda-Garcia J."/>
            <person name="Dzembekova N."/>
            <person name="Slabakova V."/>
            <person name="Slabakova N."/>
            <person name="Moncheva S."/>
            <person name="Rodriguez-Valera F."/>
        </authorList>
    </citation>
    <scope>NUCLEOTIDE SEQUENCE</scope>
    <source>
        <strain evidence="5">BS30m-G43</strain>
    </source>
</reference>
<dbReference type="EMBL" id="JADHSG010000001">
    <property type="protein sequence ID" value="MBL6902837.1"/>
    <property type="molecule type" value="Genomic_DNA"/>
</dbReference>
<dbReference type="GO" id="GO:0003824">
    <property type="term" value="F:catalytic activity"/>
    <property type="evidence" value="ECO:0007669"/>
    <property type="project" value="InterPro"/>
</dbReference>
<dbReference type="AlphaFoldDB" id="A0A937J6F8"/>
<evidence type="ECO:0000256" key="3">
    <source>
        <dbReference type="PROSITE-ProRule" id="PRU00464"/>
    </source>
</evidence>
<dbReference type="PROSITE" id="PS51084">
    <property type="entry name" value="HIT_2"/>
    <property type="match status" value="1"/>
</dbReference>
<dbReference type="FunFam" id="3.30.428.10:FF:000005">
    <property type="entry name" value="Histidine triad nucleotide-binding protein 1"/>
    <property type="match status" value="1"/>
</dbReference>
<evidence type="ECO:0000259" key="4">
    <source>
        <dbReference type="PROSITE" id="PS51084"/>
    </source>
</evidence>
<sequence length="111" mass="12410">MTLFQKIIDKEIPADIVYEDDISLVFKDINPQAPIHLLIIPKKPIVKVSDASKEDKNLLGHLMWVAGEVAREMCVEDSFRLVVNNGAKAGQSVFHVHVHLLSGRPFSWPPG</sequence>
<proteinExistence type="predicted"/>
<dbReference type="Gene3D" id="3.30.428.10">
    <property type="entry name" value="HIT-like"/>
    <property type="match status" value="1"/>
</dbReference>
<dbReference type="SUPFAM" id="SSF54197">
    <property type="entry name" value="HIT-like"/>
    <property type="match status" value="1"/>
</dbReference>
<feature type="domain" description="HIT" evidence="4">
    <location>
        <begin position="3"/>
        <end position="111"/>
    </location>
</feature>
<dbReference type="InterPro" id="IPR019808">
    <property type="entry name" value="Histidine_triad_CS"/>
</dbReference>
<protein>
    <submittedName>
        <fullName evidence="5">Histidine triad nucleotide-binding protein</fullName>
    </submittedName>
</protein>
<feature type="short sequence motif" description="Histidine triad motif" evidence="2 3">
    <location>
        <begin position="95"/>
        <end position="99"/>
    </location>
</feature>
<dbReference type="CDD" id="cd01276">
    <property type="entry name" value="PKCI_related"/>
    <property type="match status" value="1"/>
</dbReference>
<dbReference type="PRINTS" id="PR00332">
    <property type="entry name" value="HISTRIAD"/>
</dbReference>
<dbReference type="Pfam" id="PF01230">
    <property type="entry name" value="HIT"/>
    <property type="match status" value="1"/>
</dbReference>
<dbReference type="PROSITE" id="PS00892">
    <property type="entry name" value="HIT_1"/>
    <property type="match status" value="1"/>
</dbReference>
<evidence type="ECO:0000313" key="5">
    <source>
        <dbReference type="EMBL" id="MBL6902837.1"/>
    </source>
</evidence>
<dbReference type="InterPro" id="IPR011146">
    <property type="entry name" value="HIT-like"/>
</dbReference>
<organism evidence="5 6">
    <name type="scientific">SAR86 cluster bacterium</name>
    <dbReference type="NCBI Taxonomy" id="2030880"/>
    <lineage>
        <taxon>Bacteria</taxon>
        <taxon>Pseudomonadati</taxon>
        <taxon>Pseudomonadota</taxon>
        <taxon>Gammaproteobacteria</taxon>
        <taxon>SAR86 cluster</taxon>
    </lineage>
</organism>
<dbReference type="InterPro" id="IPR001310">
    <property type="entry name" value="Histidine_triad_HIT"/>
</dbReference>
<dbReference type="Proteomes" id="UP000705230">
    <property type="component" value="Unassembled WGS sequence"/>
</dbReference>
<evidence type="ECO:0000256" key="1">
    <source>
        <dbReference type="PIRSR" id="PIRSR601310-1"/>
    </source>
</evidence>
<evidence type="ECO:0000256" key="2">
    <source>
        <dbReference type="PIRSR" id="PIRSR601310-3"/>
    </source>
</evidence>
<comment type="caution">
    <text evidence="5">The sequence shown here is derived from an EMBL/GenBank/DDBJ whole genome shotgun (WGS) entry which is preliminary data.</text>
</comment>
<gene>
    <name evidence="5" type="ORF">ISR29_01370</name>
</gene>
<feature type="active site" description="Tele-AMP-histidine intermediate" evidence="1">
    <location>
        <position position="97"/>
    </location>
</feature>